<dbReference type="PRINTS" id="PR00725">
    <property type="entry name" value="DADACBPTASE1"/>
</dbReference>
<keyword evidence="9" id="KW-0121">Carboxypeptidase</keyword>
<feature type="domain" description="Peptidase S11 D-alanyl-D-alanine carboxypeptidase A N-terminal" evidence="8">
    <location>
        <begin position="47"/>
        <end position="300"/>
    </location>
</feature>
<dbReference type="EMBL" id="JBBPCC010000013">
    <property type="protein sequence ID" value="MEK8130114.1"/>
    <property type="molecule type" value="Genomic_DNA"/>
</dbReference>
<dbReference type="GO" id="GO:0004180">
    <property type="term" value="F:carboxypeptidase activity"/>
    <property type="evidence" value="ECO:0007669"/>
    <property type="project" value="UniProtKB-KW"/>
</dbReference>
<comment type="similarity">
    <text evidence="1 7">Belongs to the peptidase S11 family.</text>
</comment>
<dbReference type="Gene3D" id="3.40.710.10">
    <property type="entry name" value="DD-peptidase/beta-lactamase superfamily"/>
    <property type="match status" value="1"/>
</dbReference>
<dbReference type="Proteomes" id="UP001469365">
    <property type="component" value="Unassembled WGS sequence"/>
</dbReference>
<evidence type="ECO:0000256" key="4">
    <source>
        <dbReference type="ARBA" id="ARBA00022960"/>
    </source>
</evidence>
<dbReference type="EC" id="3.4.-.-" evidence="9"/>
<accession>A0ABU9DML7</accession>
<evidence type="ECO:0000313" key="10">
    <source>
        <dbReference type="Proteomes" id="UP001469365"/>
    </source>
</evidence>
<proteinExistence type="inferred from homology"/>
<gene>
    <name evidence="9" type="ORF">WMW72_19600</name>
</gene>
<dbReference type="InterPro" id="IPR001967">
    <property type="entry name" value="Peptidase_S11_N"/>
</dbReference>
<protein>
    <submittedName>
        <fullName evidence="9">D-alanyl-D-alanine carboxypeptidase family protein</fullName>
        <ecNumber evidence="9">3.4.-.-</ecNumber>
    </submittedName>
</protein>
<dbReference type="Pfam" id="PF00768">
    <property type="entry name" value="Peptidase_S11"/>
    <property type="match status" value="1"/>
</dbReference>
<organism evidence="9 10">
    <name type="scientific">Paenibacillus filicis</name>
    <dbReference type="NCBI Taxonomy" id="669464"/>
    <lineage>
        <taxon>Bacteria</taxon>
        <taxon>Bacillati</taxon>
        <taxon>Bacillota</taxon>
        <taxon>Bacilli</taxon>
        <taxon>Bacillales</taxon>
        <taxon>Paenibacillaceae</taxon>
        <taxon>Paenibacillus</taxon>
    </lineage>
</organism>
<name>A0ABU9DML7_9BACL</name>
<keyword evidence="2" id="KW-0732">Signal</keyword>
<dbReference type="InterPro" id="IPR012338">
    <property type="entry name" value="Beta-lactam/transpept-like"/>
</dbReference>
<keyword evidence="6" id="KW-0961">Cell wall biogenesis/degradation</keyword>
<comment type="caution">
    <text evidence="9">The sequence shown here is derived from an EMBL/GenBank/DDBJ whole genome shotgun (WGS) entry which is preliminary data.</text>
</comment>
<evidence type="ECO:0000259" key="8">
    <source>
        <dbReference type="Pfam" id="PF00768"/>
    </source>
</evidence>
<evidence type="ECO:0000256" key="5">
    <source>
        <dbReference type="ARBA" id="ARBA00022984"/>
    </source>
</evidence>
<dbReference type="PANTHER" id="PTHR21581">
    <property type="entry name" value="D-ALANYL-D-ALANINE CARBOXYPEPTIDASE"/>
    <property type="match status" value="1"/>
</dbReference>
<reference evidence="9 10" key="1">
    <citation type="submission" date="2024-04" db="EMBL/GenBank/DDBJ databases">
        <title>draft genome sequnece of Paenibacillus filicis.</title>
        <authorList>
            <person name="Kim D.-U."/>
        </authorList>
    </citation>
    <scope>NUCLEOTIDE SEQUENCE [LARGE SCALE GENOMIC DNA]</scope>
    <source>
        <strain evidence="9 10">KACC14197</strain>
    </source>
</reference>
<dbReference type="InterPro" id="IPR018044">
    <property type="entry name" value="Peptidase_S11"/>
</dbReference>
<evidence type="ECO:0000256" key="3">
    <source>
        <dbReference type="ARBA" id="ARBA00022801"/>
    </source>
</evidence>
<keyword evidence="9" id="KW-0645">Protease</keyword>
<evidence type="ECO:0000256" key="7">
    <source>
        <dbReference type="RuleBase" id="RU004016"/>
    </source>
</evidence>
<dbReference type="SUPFAM" id="SSF56601">
    <property type="entry name" value="beta-lactamase/transpeptidase-like"/>
    <property type="match status" value="1"/>
</dbReference>
<evidence type="ECO:0000256" key="6">
    <source>
        <dbReference type="ARBA" id="ARBA00023316"/>
    </source>
</evidence>
<keyword evidence="4" id="KW-0133">Cell shape</keyword>
<keyword evidence="3 9" id="KW-0378">Hydrolase</keyword>
<dbReference type="RefSeq" id="WP_341417243.1">
    <property type="nucleotide sequence ID" value="NZ_JBBPCC010000013.1"/>
</dbReference>
<sequence>MSLKRVHVAVLALFGIVLAVCWQHADQIRPYAVSVWEAARQTANPLSGPQIKGQAGLVINAGTGETLYAKHENERMYPASTTKILTALIALEQAKPDEPVVVGDEVNLREPDEASAGLRAGQRLTMRDLLAAMLLPSGNDAARTIAVFVGRKACGSKQTSAQALDCFAGLMNSKAAKLGAKHSHFVNPNGLHDPQHYSTARDLAIIARKAMEMDEFRQIVAVNEYKATVGASGKTVMTAAGGGGQTFRYANRNLLLQADSGFYMQGVNGIKTGFTDQAGYCLVASARQGREEIISVVLHSTQTEVWTDSKSLLEYGLGF</sequence>
<dbReference type="PANTHER" id="PTHR21581:SF6">
    <property type="entry name" value="TRAFFICKING PROTEIN PARTICLE COMPLEX SUBUNIT 12"/>
    <property type="match status" value="1"/>
</dbReference>
<evidence type="ECO:0000256" key="1">
    <source>
        <dbReference type="ARBA" id="ARBA00007164"/>
    </source>
</evidence>
<keyword evidence="10" id="KW-1185">Reference proteome</keyword>
<evidence type="ECO:0000256" key="2">
    <source>
        <dbReference type="ARBA" id="ARBA00022729"/>
    </source>
</evidence>
<evidence type="ECO:0000313" key="9">
    <source>
        <dbReference type="EMBL" id="MEK8130114.1"/>
    </source>
</evidence>
<keyword evidence="5" id="KW-0573">Peptidoglycan synthesis</keyword>